<organism evidence="2 3">
    <name type="scientific">Thalassotalea insulae</name>
    <dbReference type="NCBI Taxonomy" id="2056778"/>
    <lineage>
        <taxon>Bacteria</taxon>
        <taxon>Pseudomonadati</taxon>
        <taxon>Pseudomonadota</taxon>
        <taxon>Gammaproteobacteria</taxon>
        <taxon>Alteromonadales</taxon>
        <taxon>Colwelliaceae</taxon>
        <taxon>Thalassotalea</taxon>
    </lineage>
</organism>
<dbReference type="RefSeq" id="WP_284246060.1">
    <property type="nucleotide sequence ID" value="NZ_BSST01000001.1"/>
</dbReference>
<evidence type="ECO:0008006" key="4">
    <source>
        <dbReference type="Google" id="ProtNLM"/>
    </source>
</evidence>
<proteinExistence type="predicted"/>
<reference evidence="2 3" key="1">
    <citation type="submission" date="2023-03" db="EMBL/GenBank/DDBJ databases">
        <title>Draft genome sequence of Thalassotalea insulae KCTC 62186T.</title>
        <authorList>
            <person name="Sawabe T."/>
        </authorList>
    </citation>
    <scope>NUCLEOTIDE SEQUENCE [LARGE SCALE GENOMIC DNA]</scope>
    <source>
        <strain evidence="2 3">KCTC 62186</strain>
    </source>
</reference>
<keyword evidence="3" id="KW-1185">Reference proteome</keyword>
<dbReference type="Pfam" id="PF11306">
    <property type="entry name" value="DUF3108"/>
    <property type="match status" value="1"/>
</dbReference>
<evidence type="ECO:0000313" key="2">
    <source>
        <dbReference type="EMBL" id="GLX80099.1"/>
    </source>
</evidence>
<keyword evidence="1" id="KW-0732">Signal</keyword>
<dbReference type="EMBL" id="BSST01000001">
    <property type="protein sequence ID" value="GLX80099.1"/>
    <property type="molecule type" value="Genomic_DNA"/>
</dbReference>
<sequence>MIRALCFCCLATLSSVSGAETVPTNQNIEVKPFTAEYSILHKGSSVGKGIRALTQLANGQIQYSYQTEIEWLIFSDSRKETSVVTIENGHVTPVHYQFNREGTGRDKYYEWQYDIANNKATDIKKKQTIDVEFPFNIQDKLSYHLQNRLNLIANPEQKLFVYPVISSSGKIKNHVYQYEGEEEIMLPYGLVKAIKLKREVIEKKRITYAWFAPELNYLLVKLYQAKGGVEQFEAQLTSVSINNDKQANPIAN</sequence>
<feature type="chain" id="PRO_5046809540" description="DUF3108 domain-containing protein" evidence="1">
    <location>
        <begin position="20"/>
        <end position="252"/>
    </location>
</feature>
<name>A0ABQ6GWR2_9GAMM</name>
<accession>A0ABQ6GWR2</accession>
<dbReference type="InterPro" id="IPR021457">
    <property type="entry name" value="DUF3108"/>
</dbReference>
<evidence type="ECO:0000256" key="1">
    <source>
        <dbReference type="SAM" id="SignalP"/>
    </source>
</evidence>
<evidence type="ECO:0000313" key="3">
    <source>
        <dbReference type="Proteomes" id="UP001157186"/>
    </source>
</evidence>
<comment type="caution">
    <text evidence="2">The sequence shown here is derived from an EMBL/GenBank/DDBJ whole genome shotgun (WGS) entry which is preliminary data.</text>
</comment>
<protein>
    <recommendedName>
        <fullName evidence="4">DUF3108 domain-containing protein</fullName>
    </recommendedName>
</protein>
<dbReference type="Proteomes" id="UP001157186">
    <property type="component" value="Unassembled WGS sequence"/>
</dbReference>
<feature type="signal peptide" evidence="1">
    <location>
        <begin position="1"/>
        <end position="19"/>
    </location>
</feature>
<gene>
    <name evidence="2" type="ORF">tinsulaeT_34390</name>
</gene>